<proteinExistence type="predicted"/>
<dbReference type="Pfam" id="PF01757">
    <property type="entry name" value="Acyl_transf_3"/>
    <property type="match status" value="1"/>
</dbReference>
<keyword evidence="1" id="KW-1133">Transmembrane helix</keyword>
<dbReference type="GO" id="GO:0016747">
    <property type="term" value="F:acyltransferase activity, transferring groups other than amino-acyl groups"/>
    <property type="evidence" value="ECO:0007669"/>
    <property type="project" value="InterPro"/>
</dbReference>
<dbReference type="OrthoDB" id="3404679at2"/>
<dbReference type="GO" id="GO:0009103">
    <property type="term" value="P:lipopolysaccharide biosynthetic process"/>
    <property type="evidence" value="ECO:0007669"/>
    <property type="project" value="TreeGrafter"/>
</dbReference>
<dbReference type="PANTHER" id="PTHR23028:SF53">
    <property type="entry name" value="ACYL_TRANSF_3 DOMAIN-CONTAINING PROTEIN"/>
    <property type="match status" value="1"/>
</dbReference>
<evidence type="ECO:0000259" key="3">
    <source>
        <dbReference type="Pfam" id="PF19040"/>
    </source>
</evidence>
<gene>
    <name evidence="4" type="ORF">E3T27_00955</name>
</gene>
<feature type="transmembrane region" description="Helical" evidence="1">
    <location>
        <begin position="246"/>
        <end position="263"/>
    </location>
</feature>
<keyword evidence="1" id="KW-0472">Membrane</keyword>
<dbReference type="Proteomes" id="UP000298424">
    <property type="component" value="Unassembled WGS sequence"/>
</dbReference>
<keyword evidence="1" id="KW-0812">Transmembrane</keyword>
<dbReference type="EMBL" id="SOGT01000001">
    <property type="protein sequence ID" value="TFD29319.1"/>
    <property type="molecule type" value="Genomic_DNA"/>
</dbReference>
<evidence type="ECO:0000256" key="1">
    <source>
        <dbReference type="SAM" id="Phobius"/>
    </source>
</evidence>
<feature type="transmembrane region" description="Helical" evidence="1">
    <location>
        <begin position="311"/>
        <end position="329"/>
    </location>
</feature>
<feature type="transmembrane region" description="Helical" evidence="1">
    <location>
        <begin position="391"/>
        <end position="412"/>
    </location>
</feature>
<feature type="transmembrane region" description="Helical" evidence="1">
    <location>
        <begin position="47"/>
        <end position="66"/>
    </location>
</feature>
<feature type="transmembrane region" description="Helical" evidence="1">
    <location>
        <begin position="223"/>
        <end position="239"/>
    </location>
</feature>
<dbReference type="AlphaFoldDB" id="A0A4R8ZLF6"/>
<feature type="transmembrane region" description="Helical" evidence="1">
    <location>
        <begin position="87"/>
        <end position="106"/>
    </location>
</feature>
<feature type="transmembrane region" description="Helical" evidence="1">
    <location>
        <begin position="335"/>
        <end position="354"/>
    </location>
</feature>
<dbReference type="InterPro" id="IPR002656">
    <property type="entry name" value="Acyl_transf_3_dom"/>
</dbReference>
<evidence type="ECO:0000313" key="5">
    <source>
        <dbReference type="Proteomes" id="UP000298424"/>
    </source>
</evidence>
<evidence type="ECO:0000313" key="4">
    <source>
        <dbReference type="EMBL" id="TFD29319.1"/>
    </source>
</evidence>
<feature type="domain" description="Acyltransferase 3" evidence="2">
    <location>
        <begin position="21"/>
        <end position="351"/>
    </location>
</feature>
<feature type="domain" description="SGNH" evidence="3">
    <location>
        <begin position="483"/>
        <end position="705"/>
    </location>
</feature>
<feature type="transmembrane region" description="Helical" evidence="1">
    <location>
        <begin position="159"/>
        <end position="177"/>
    </location>
</feature>
<accession>A0A4R8ZLF6</accession>
<organism evidence="4 5">
    <name type="scientific">Cryobacterium lyxosi</name>
    <dbReference type="NCBI Taxonomy" id="1259228"/>
    <lineage>
        <taxon>Bacteria</taxon>
        <taxon>Bacillati</taxon>
        <taxon>Actinomycetota</taxon>
        <taxon>Actinomycetes</taxon>
        <taxon>Micrococcales</taxon>
        <taxon>Microbacteriaceae</taxon>
        <taxon>Cryobacterium</taxon>
    </lineage>
</organism>
<keyword evidence="4" id="KW-0808">Transferase</keyword>
<keyword evidence="5" id="KW-1185">Reference proteome</keyword>
<feature type="transmembrane region" description="Helical" evidence="1">
    <location>
        <begin position="184"/>
        <end position="203"/>
    </location>
</feature>
<dbReference type="PANTHER" id="PTHR23028">
    <property type="entry name" value="ACETYLTRANSFERASE"/>
    <property type="match status" value="1"/>
</dbReference>
<evidence type="ECO:0000259" key="2">
    <source>
        <dbReference type="Pfam" id="PF01757"/>
    </source>
</evidence>
<keyword evidence="4" id="KW-0012">Acyltransferase</keyword>
<comment type="caution">
    <text evidence="4">The sequence shown here is derived from an EMBL/GenBank/DDBJ whole genome shotgun (WGS) entry which is preliminary data.</text>
</comment>
<name>A0A4R8ZLF6_9MICO</name>
<feature type="transmembrane region" description="Helical" evidence="1">
    <location>
        <begin position="269"/>
        <end position="290"/>
    </location>
</feature>
<dbReference type="Pfam" id="PF19040">
    <property type="entry name" value="SGNH"/>
    <property type="match status" value="1"/>
</dbReference>
<sequence>MSPTAQIPRAQENKPSGIRSDIQGLRALAVVAVIFDHIWAWPSGGFVGVDVFFVISGFLITGLLLREHERTNHISFTVFYQRRIKRIIPAATLVLLVTLGAALLLFNRGRFDQTFWDAIWAFFFTANWHFAAAGTDYFLADGPISPLQHYWSLSVEEQFYFVWPGLMLAVLIVAAKVGVNRRRLVTGVVMALIIVVSFGWAMFDTQAHPTLAYFSTFTRAWELGVGALIAITSPWWSQIPARARPILAWVGLLGIVFSIFVINETLPFPAPWAVLPVVAAALVIAAGIGGEQRFLYPLTNRVSVYLGNISYSLYLWHFPVIILAGTLISPSSLRYYVLVLVGIAVLSVLAYNLVERPLHKSPWLGGKTSRQRRRFEWSTWRRQHGPALKRNGLAGATLVAFGVVFLAILPSLSPNPAAGYVPAAPKDSTAASLAPQADAVQAQLSSALLASTWPEFNPPIVNLADQRVPQWTENGCLNVTDRNLDLCSYGAAVPTRTAVVLGDSIATSWLPAVISALEPLGYSIQALTKESCPIARTDVLDPRARDTVFDECGSFTDWAQQKVRQLDPDLIILSDSFLSIKRLASQAEGPAAESEWTAAYAAALAALPARASKVSLMTPPGAENLQSCYTPLSQPGNCIRSIQDDWKVLLRAEASAATMAGTTFINTQSWFCIEALCPAFVDKSAVYADSSHLTATYSESIGAVLQEKLQSLKIAPPSA</sequence>
<dbReference type="GO" id="GO:0016020">
    <property type="term" value="C:membrane"/>
    <property type="evidence" value="ECO:0007669"/>
    <property type="project" value="TreeGrafter"/>
</dbReference>
<protein>
    <submittedName>
        <fullName evidence="4">Acyltransferase</fullName>
    </submittedName>
</protein>
<dbReference type="InterPro" id="IPR043968">
    <property type="entry name" value="SGNH"/>
</dbReference>
<dbReference type="InterPro" id="IPR050879">
    <property type="entry name" value="Acyltransferase_3"/>
</dbReference>
<reference evidence="4 5" key="1">
    <citation type="submission" date="2019-03" db="EMBL/GenBank/DDBJ databases">
        <title>Genomics of glacier-inhabiting Cryobacterium strains.</title>
        <authorList>
            <person name="Liu Q."/>
            <person name="Xin Y.-H."/>
        </authorList>
    </citation>
    <scope>NUCLEOTIDE SEQUENCE [LARGE SCALE GENOMIC DNA]</scope>
    <source>
        <strain evidence="4 5">TMT1-1</strain>
    </source>
</reference>
<dbReference type="RefSeq" id="WP_134571282.1">
    <property type="nucleotide sequence ID" value="NZ_SOGT01000001.1"/>
</dbReference>